<dbReference type="EMBL" id="CP000724">
    <property type="protein sequence ID" value="ABR50805.1"/>
    <property type="molecule type" value="Genomic_DNA"/>
</dbReference>
<dbReference type="InterPro" id="IPR006059">
    <property type="entry name" value="SBP"/>
</dbReference>
<keyword evidence="1" id="KW-1003">Cell membrane</keyword>
<dbReference type="Pfam" id="PF01547">
    <property type="entry name" value="SBP_bac_1"/>
    <property type="match status" value="1"/>
</dbReference>
<dbReference type="SUPFAM" id="SSF101898">
    <property type="entry name" value="NHL repeat"/>
    <property type="match status" value="1"/>
</dbReference>
<organism evidence="7 8">
    <name type="scientific">Alkaliphilus metalliredigens (strain QYMF)</name>
    <dbReference type="NCBI Taxonomy" id="293826"/>
    <lineage>
        <taxon>Bacteria</taxon>
        <taxon>Bacillati</taxon>
        <taxon>Bacillota</taxon>
        <taxon>Clostridia</taxon>
        <taxon>Peptostreptococcales</taxon>
        <taxon>Natronincolaceae</taxon>
        <taxon>Alkaliphilus</taxon>
    </lineage>
</organism>
<accession>A6TX87</accession>
<evidence type="ECO:0000313" key="7">
    <source>
        <dbReference type="EMBL" id="ABR50805.1"/>
    </source>
</evidence>
<keyword evidence="2" id="KW-0732">Signal</keyword>
<keyword evidence="4" id="KW-0564">Palmitate</keyword>
<dbReference type="SUPFAM" id="SSF53850">
    <property type="entry name" value="Periplasmic binding protein-like II"/>
    <property type="match status" value="1"/>
</dbReference>
<feature type="compositionally biased region" description="Polar residues" evidence="6">
    <location>
        <begin position="304"/>
        <end position="319"/>
    </location>
</feature>
<protein>
    <submittedName>
        <fullName evidence="7">Extracellular solute-binding protein, family 1</fullName>
    </submittedName>
</protein>
<evidence type="ECO:0000256" key="4">
    <source>
        <dbReference type="ARBA" id="ARBA00023139"/>
    </source>
</evidence>
<dbReference type="HOGENOM" id="CLU_356690_0_0_9"/>
<feature type="region of interest" description="Disordered" evidence="6">
    <location>
        <begin position="291"/>
        <end position="327"/>
    </location>
</feature>
<reference evidence="8" key="1">
    <citation type="journal article" date="2016" name="Genome Announc.">
        <title>Complete genome sequence of Alkaliphilus metalliredigens strain QYMF, an alkaliphilic and metal-reducing bacterium isolated from borax-contaminated leachate ponds.</title>
        <authorList>
            <person name="Hwang C."/>
            <person name="Copeland A."/>
            <person name="Lucas S."/>
            <person name="Lapidus A."/>
            <person name="Barry K."/>
            <person name="Detter J.C."/>
            <person name="Glavina Del Rio T."/>
            <person name="Hammon N."/>
            <person name="Israni S."/>
            <person name="Dalin E."/>
            <person name="Tice H."/>
            <person name="Pitluck S."/>
            <person name="Chertkov O."/>
            <person name="Brettin T."/>
            <person name="Bruce D."/>
            <person name="Han C."/>
            <person name="Schmutz J."/>
            <person name="Larimer F."/>
            <person name="Land M.L."/>
            <person name="Hauser L."/>
            <person name="Kyrpides N."/>
            <person name="Mikhailova N."/>
            <person name="Ye Q."/>
            <person name="Zhou J."/>
            <person name="Richardson P."/>
            <person name="Fields M.W."/>
        </authorList>
    </citation>
    <scope>NUCLEOTIDE SEQUENCE [LARGE SCALE GENOMIC DNA]</scope>
    <source>
        <strain evidence="8">QYMF</strain>
    </source>
</reference>
<dbReference type="STRING" id="293826.Amet_4739"/>
<dbReference type="Gene3D" id="3.40.190.10">
    <property type="entry name" value="Periplasmic binding protein-like II"/>
    <property type="match status" value="1"/>
</dbReference>
<dbReference type="Proteomes" id="UP000001572">
    <property type="component" value="Chromosome"/>
</dbReference>
<evidence type="ECO:0000256" key="2">
    <source>
        <dbReference type="ARBA" id="ARBA00022729"/>
    </source>
</evidence>
<evidence type="ECO:0000313" key="8">
    <source>
        <dbReference type="Proteomes" id="UP000001572"/>
    </source>
</evidence>
<dbReference type="KEGG" id="amt:Amet_4739"/>
<evidence type="ECO:0000256" key="1">
    <source>
        <dbReference type="ARBA" id="ARBA00022475"/>
    </source>
</evidence>
<keyword evidence="8" id="KW-1185">Reference proteome</keyword>
<sequence>MGNSNVSQQQSVDTYSEMEIGIHSDLMWPGGGRVNSQNQLVIFDRGYGTNSGFVTLDQEGNPVGDSISFLGNVRAFTLDEEDNIYAVTAETQGDNTSQKLTVISPQGDTLKTVDLGTVSNTGSSGSVRMQSMGFSDIAVDGNGNIYISDPSKSIQVLDKEGQPVKTLGSEGYESIDIDSEGNIIAASLIMGKRSIEKLDASTGNPIWSIDLSGQNSSGISMMGVNRIRFSKEDESIYYLTSQDITKYDSSGNLMGTAIDFKSYTIMASGYNISDMSIDGEGNIYVSTTSVPADPGRINMGSGGNTPNTQDTPDSNSSDQPVMKGGASEATVDSADFIKYELYKYSIQSGDSIVQTQEVITISVPGSNRALEVAAGQFQRENPGYRIDIQTYPSDDYETYITNLNTQILSGKGPDIISVAGLQYENYISRNILVDLSEMMASDNSFDMNKYHTNIFDALKSNGSLYVLPIEFTFNVLMANQGILNQESIIIDDSEWTWNDFKSIAEKVTQKSDSNGSRAALPSVSSMELLNLFTGDSYSNYIDVDRKNANFTSPNFVDLLNTIKAFDDGSLTDSSVKNHMISILEAAGRESIVFYPYSISGYNMYGFMKAAFKEQLSLYNMPSGGGPSGGTFSSNSMYAINRNSEYVSESWEFLKTLLSDEIQSQEMQGGAMQGGAGQSQQAMGGFSVNKAAQQQKAQQAVALSQSGNAKMMLRSGDSSITVSQALMSQTDIDYINEFISGLRTYANVDTNISRIVQDETRSFFSGDKSVEETTRLMQDRVNTYLGE</sequence>
<keyword evidence="5" id="KW-0449">Lipoprotein</keyword>
<evidence type="ECO:0000256" key="6">
    <source>
        <dbReference type="SAM" id="MobiDB-lite"/>
    </source>
</evidence>
<dbReference type="InterPro" id="IPR050490">
    <property type="entry name" value="Bact_solute-bd_prot1"/>
</dbReference>
<dbReference type="PANTHER" id="PTHR43649:SF33">
    <property type="entry name" value="POLYGALACTURONAN_RHAMNOGALACTURONAN-BINDING PROTEIN YTCQ"/>
    <property type="match status" value="1"/>
</dbReference>
<gene>
    <name evidence="7" type="ordered locus">Amet_4739</name>
</gene>
<dbReference type="InterPro" id="IPR011042">
    <property type="entry name" value="6-blade_b-propeller_TolB-like"/>
</dbReference>
<name>A6TX87_ALKMQ</name>
<dbReference type="Gene3D" id="2.120.10.30">
    <property type="entry name" value="TolB, C-terminal domain"/>
    <property type="match status" value="1"/>
</dbReference>
<dbReference type="PANTHER" id="PTHR43649">
    <property type="entry name" value="ARABINOSE-BINDING PROTEIN-RELATED"/>
    <property type="match status" value="1"/>
</dbReference>
<evidence type="ECO:0000256" key="3">
    <source>
        <dbReference type="ARBA" id="ARBA00023136"/>
    </source>
</evidence>
<proteinExistence type="predicted"/>
<keyword evidence="3" id="KW-0472">Membrane</keyword>
<dbReference type="eggNOG" id="COG1653">
    <property type="taxonomic scope" value="Bacteria"/>
</dbReference>
<dbReference type="AlphaFoldDB" id="A6TX87"/>
<evidence type="ECO:0000256" key="5">
    <source>
        <dbReference type="ARBA" id="ARBA00023288"/>
    </source>
</evidence>